<dbReference type="EMBL" id="VOAH01000023">
    <property type="protein sequence ID" value="TVP39015.1"/>
    <property type="molecule type" value="Genomic_DNA"/>
</dbReference>
<name>A0A557SQY5_9ARCH</name>
<proteinExistence type="predicted"/>
<accession>A0A557SQY5</accession>
<evidence type="ECO:0000313" key="2">
    <source>
        <dbReference type="Proteomes" id="UP000315289"/>
    </source>
</evidence>
<gene>
    <name evidence="1" type="ORF">NARC_230004</name>
</gene>
<evidence type="ECO:0000313" key="1">
    <source>
        <dbReference type="EMBL" id="TVP39015.1"/>
    </source>
</evidence>
<dbReference type="OrthoDB" id="6694at2157"/>
<keyword evidence="2" id="KW-1185">Reference proteome</keyword>
<organism evidence="1 2">
    <name type="scientific">Candidatus Nitrosocosmicus arcticus</name>
    <dbReference type="NCBI Taxonomy" id="2035267"/>
    <lineage>
        <taxon>Archaea</taxon>
        <taxon>Nitrososphaerota</taxon>
        <taxon>Nitrososphaeria</taxon>
        <taxon>Nitrososphaerales</taxon>
        <taxon>Nitrososphaeraceae</taxon>
        <taxon>Candidatus Nitrosocosmicus</taxon>
    </lineage>
</organism>
<dbReference type="Proteomes" id="UP000315289">
    <property type="component" value="Unassembled WGS sequence"/>
</dbReference>
<sequence>MGIVDFTVACSSDDSQEFCTYDNPILDSNNHMGYSLMFVVSKVSELSNAKSFTNIEDLIERVISHETIHVVILELEGKDSSDKLDDLEISITFGAGRTHIIRMNYLGYANDNTGLVTATL</sequence>
<protein>
    <submittedName>
        <fullName evidence="1">Uncharacterized protein</fullName>
    </submittedName>
</protein>
<reference evidence="1 2" key="1">
    <citation type="journal article" date="2019" name="Front. Microbiol.">
        <title>Ammonia Oxidation by the Arctic Terrestrial Thaumarchaeote Candidatus Nitrosocosmicus arcticus Is Stimulated by Increasing Temperatures.</title>
        <authorList>
            <person name="Alves R.J.E."/>
            <person name="Kerou M."/>
            <person name="Zappe A."/>
            <person name="Bittner R."/>
            <person name="Abby S.S."/>
            <person name="Schmidt H.A."/>
            <person name="Pfeifer K."/>
            <person name="Schleper C."/>
        </authorList>
    </citation>
    <scope>NUCLEOTIDE SEQUENCE [LARGE SCALE GENOMIC DNA]</scope>
    <source>
        <strain evidence="1 2">Kfb</strain>
    </source>
</reference>
<dbReference type="AlphaFoldDB" id="A0A557SQY5"/>
<comment type="caution">
    <text evidence="1">The sequence shown here is derived from an EMBL/GenBank/DDBJ whole genome shotgun (WGS) entry which is preliminary data.</text>
</comment>
<dbReference type="RefSeq" id="WP_144734890.1">
    <property type="nucleotide sequence ID" value="NZ_ML675596.1"/>
</dbReference>